<organism evidence="1 2">
    <name type="scientific">Macroventuria anomochaeta</name>
    <dbReference type="NCBI Taxonomy" id="301207"/>
    <lineage>
        <taxon>Eukaryota</taxon>
        <taxon>Fungi</taxon>
        <taxon>Dikarya</taxon>
        <taxon>Ascomycota</taxon>
        <taxon>Pezizomycotina</taxon>
        <taxon>Dothideomycetes</taxon>
        <taxon>Pleosporomycetidae</taxon>
        <taxon>Pleosporales</taxon>
        <taxon>Pleosporineae</taxon>
        <taxon>Didymellaceae</taxon>
        <taxon>Macroventuria</taxon>
    </lineage>
</organism>
<name>A0ACB6RJL6_9PLEO</name>
<dbReference type="EMBL" id="MU006760">
    <property type="protein sequence ID" value="KAF2621172.1"/>
    <property type="molecule type" value="Genomic_DNA"/>
</dbReference>
<gene>
    <name evidence="1" type="ORF">BU25DRAFT_252537</name>
</gene>
<protein>
    <submittedName>
        <fullName evidence="1">Uncharacterized protein</fullName>
    </submittedName>
</protein>
<comment type="caution">
    <text evidence="1">The sequence shown here is derived from an EMBL/GenBank/DDBJ whole genome shotgun (WGS) entry which is preliminary data.</text>
</comment>
<sequence>MTISPADARDDPRNAHLPLVNQPQTILGTTITFLSLAILAAGLRLWSRFRDRLWGWDDAFVFLAGIASIAGDSIVCLMPYNGLGLHFYTLSHSDKEAYFKYVWLSNAAYCASTTFIKLAILFQYMRLFAETTTSTTSPQYRLARKCIWSVIIVSATWGFSFLILALFPCQPIAKNWNPTLKGKCVGWGTKDPGKLFAMWAAHAATNMFLDIVVLLLPLPFLGMLRLAGKSRVGLIALFAMGGVVAVVSIGRMISLCMTRAGTIPILDMTYYTPVVYIFSVLEVNIAILCASIPIFWPIISSFATNKILVVNEIVVHVEEYPKTSLDGRPGIGLAEQGAWKSLPESPGVLSQQQQPSRLSAIARTFERRLSKDSSTKAEHKSKSSIASSIGKPFSRSDNNRPASRSSWESQRNLYKMASQRTGSLTKSDYDWFAETDRDCVGKTTTKIEKGENPFNTRRPSET</sequence>
<dbReference type="Proteomes" id="UP000799754">
    <property type="component" value="Unassembled WGS sequence"/>
</dbReference>
<proteinExistence type="predicted"/>
<reference evidence="1" key="1">
    <citation type="journal article" date="2020" name="Stud. Mycol.">
        <title>101 Dothideomycetes genomes: a test case for predicting lifestyles and emergence of pathogens.</title>
        <authorList>
            <person name="Haridas S."/>
            <person name="Albert R."/>
            <person name="Binder M."/>
            <person name="Bloem J."/>
            <person name="Labutti K."/>
            <person name="Salamov A."/>
            <person name="Andreopoulos B."/>
            <person name="Baker S."/>
            <person name="Barry K."/>
            <person name="Bills G."/>
            <person name="Bluhm B."/>
            <person name="Cannon C."/>
            <person name="Castanera R."/>
            <person name="Culley D."/>
            <person name="Daum C."/>
            <person name="Ezra D."/>
            <person name="Gonzalez J."/>
            <person name="Henrissat B."/>
            <person name="Kuo A."/>
            <person name="Liang C."/>
            <person name="Lipzen A."/>
            <person name="Lutzoni F."/>
            <person name="Magnuson J."/>
            <person name="Mondo S."/>
            <person name="Nolan M."/>
            <person name="Ohm R."/>
            <person name="Pangilinan J."/>
            <person name="Park H.-J."/>
            <person name="Ramirez L."/>
            <person name="Alfaro M."/>
            <person name="Sun H."/>
            <person name="Tritt A."/>
            <person name="Yoshinaga Y."/>
            <person name="Zwiers L.-H."/>
            <person name="Turgeon B."/>
            <person name="Goodwin S."/>
            <person name="Spatafora J."/>
            <person name="Crous P."/>
            <person name="Grigoriev I."/>
        </authorList>
    </citation>
    <scope>NUCLEOTIDE SEQUENCE</scope>
    <source>
        <strain evidence="1">CBS 525.71</strain>
    </source>
</reference>
<evidence type="ECO:0000313" key="1">
    <source>
        <dbReference type="EMBL" id="KAF2621172.1"/>
    </source>
</evidence>
<keyword evidence="2" id="KW-1185">Reference proteome</keyword>
<accession>A0ACB6RJL6</accession>
<evidence type="ECO:0000313" key="2">
    <source>
        <dbReference type="Proteomes" id="UP000799754"/>
    </source>
</evidence>